<reference evidence="2" key="1">
    <citation type="journal article" date="2021" name="G3 (Bethesda)">
        <title>Genomic diversity, chromosomal rearrangements, and interspecies hybridization in the ogataea polymorpha species complex.</title>
        <authorList>
            <person name="Hanson S.J."/>
            <person name="Cinneide E.O."/>
            <person name="Salzberg L.I."/>
            <person name="Wolfe K.H."/>
            <person name="McGowan J."/>
            <person name="Fitzpatrick D.A."/>
            <person name="Matlin K."/>
        </authorList>
    </citation>
    <scope>NUCLEOTIDE SEQUENCE</scope>
    <source>
        <strain evidence="2">61-244</strain>
    </source>
</reference>
<evidence type="ECO:0000313" key="3">
    <source>
        <dbReference type="Proteomes" id="UP001196530"/>
    </source>
</evidence>
<proteinExistence type="predicted"/>
<comment type="caution">
    <text evidence="2">The sequence shown here is derived from an EMBL/GenBank/DDBJ whole genome shotgun (WGS) entry which is preliminary data.</text>
</comment>
<sequence>MYSPASDLLRLRRLVRAEVLVCNRTAKEQAVAVFWYISGTKSRNTSILGATTGPGAVLRPDGAVKTCRDCRERATYEMRAVLQRQWRKKRQNKAPIGSSENWALRGLCRCTKDESETLCSAGDRRVAPQTQKADFSPSRPSLSHVQPFTAGTKAGAP</sequence>
<dbReference type="Proteomes" id="UP001196530">
    <property type="component" value="Unassembled WGS sequence"/>
</dbReference>
<evidence type="ECO:0000256" key="1">
    <source>
        <dbReference type="SAM" id="MobiDB-lite"/>
    </source>
</evidence>
<organism evidence="2 3">
    <name type="scientific">Pichia angusta</name>
    <name type="common">Yeast</name>
    <name type="synonym">Hansenula polymorpha</name>
    <dbReference type="NCBI Taxonomy" id="870730"/>
    <lineage>
        <taxon>Eukaryota</taxon>
        <taxon>Fungi</taxon>
        <taxon>Dikarya</taxon>
        <taxon>Ascomycota</taxon>
        <taxon>Saccharomycotina</taxon>
        <taxon>Pichiomycetes</taxon>
        <taxon>Pichiales</taxon>
        <taxon>Pichiaceae</taxon>
        <taxon>Ogataea</taxon>
    </lineage>
</organism>
<dbReference type="AlphaFoldDB" id="A0AAN6DH89"/>
<dbReference type="RefSeq" id="XP_043060257.1">
    <property type="nucleotide sequence ID" value="XM_043202486.1"/>
</dbReference>
<evidence type="ECO:0000313" key="2">
    <source>
        <dbReference type="EMBL" id="KAG7819378.1"/>
    </source>
</evidence>
<name>A0AAN6DH89_PICAN</name>
<dbReference type="EMBL" id="JAHLUX010000004">
    <property type="protein sequence ID" value="KAG7819378.1"/>
    <property type="molecule type" value="Genomic_DNA"/>
</dbReference>
<dbReference type="GeneID" id="66126103"/>
<protein>
    <submittedName>
        <fullName evidence="2">Uncharacterized protein</fullName>
    </submittedName>
</protein>
<gene>
    <name evidence="2" type="ORF">KL928_002052</name>
</gene>
<feature type="region of interest" description="Disordered" evidence="1">
    <location>
        <begin position="121"/>
        <end position="157"/>
    </location>
</feature>
<feature type="compositionally biased region" description="Polar residues" evidence="1">
    <location>
        <begin position="128"/>
        <end position="146"/>
    </location>
</feature>
<accession>A0AAN6DH89</accession>